<dbReference type="PANTHER" id="PTHR30383:SF5">
    <property type="entry name" value="SGNH HYDROLASE-TYPE ESTERASE DOMAIN-CONTAINING PROTEIN"/>
    <property type="match status" value="1"/>
</dbReference>
<dbReference type="Pfam" id="PF13472">
    <property type="entry name" value="Lipase_GDSL_2"/>
    <property type="match status" value="1"/>
</dbReference>
<dbReference type="AlphaFoldDB" id="A0A7W4TQC4"/>
<dbReference type="SUPFAM" id="SSF52266">
    <property type="entry name" value="SGNH hydrolase"/>
    <property type="match status" value="1"/>
</dbReference>
<accession>A0A7W4TQC4</accession>
<proteinExistence type="predicted"/>
<dbReference type="InterPro" id="IPR051532">
    <property type="entry name" value="Ester_Hydrolysis_Enzymes"/>
</dbReference>
<reference evidence="2 3" key="1">
    <citation type="submission" date="2020-08" db="EMBL/GenBank/DDBJ databases">
        <title>The Agave Microbiome: Exploring the role of microbial communities in plant adaptations to desert environments.</title>
        <authorList>
            <person name="Partida-Martinez L.P."/>
        </authorList>
    </citation>
    <scope>NUCLEOTIDE SEQUENCE [LARGE SCALE GENOMIC DNA]</scope>
    <source>
        <strain evidence="2 3">AS2.23</strain>
    </source>
</reference>
<gene>
    <name evidence="2" type="ORF">FHR75_004013</name>
</gene>
<reference evidence="2 3" key="2">
    <citation type="submission" date="2020-08" db="EMBL/GenBank/DDBJ databases">
        <authorList>
            <person name="Partida-Martinez L."/>
            <person name="Huntemann M."/>
            <person name="Clum A."/>
            <person name="Wang J."/>
            <person name="Palaniappan K."/>
            <person name="Ritter S."/>
            <person name="Chen I.-M."/>
            <person name="Stamatis D."/>
            <person name="Reddy T."/>
            <person name="O'Malley R."/>
            <person name="Daum C."/>
            <person name="Shapiro N."/>
            <person name="Ivanova N."/>
            <person name="Kyrpides N."/>
            <person name="Woyke T."/>
        </authorList>
    </citation>
    <scope>NUCLEOTIDE SEQUENCE [LARGE SCALE GENOMIC DNA]</scope>
    <source>
        <strain evidence="2 3">AS2.23</strain>
    </source>
</reference>
<evidence type="ECO:0000313" key="3">
    <source>
        <dbReference type="Proteomes" id="UP000533269"/>
    </source>
</evidence>
<evidence type="ECO:0000259" key="1">
    <source>
        <dbReference type="Pfam" id="PF13472"/>
    </source>
</evidence>
<protein>
    <submittedName>
        <fullName evidence="2">Lysophospholipase L1-like esterase</fullName>
    </submittedName>
</protein>
<comment type="caution">
    <text evidence="2">The sequence shown here is derived from an EMBL/GenBank/DDBJ whole genome shotgun (WGS) entry which is preliminary data.</text>
</comment>
<dbReference type="GO" id="GO:0004622">
    <property type="term" value="F:phosphatidylcholine lysophospholipase activity"/>
    <property type="evidence" value="ECO:0007669"/>
    <property type="project" value="TreeGrafter"/>
</dbReference>
<dbReference type="RefSeq" id="WP_183392793.1">
    <property type="nucleotide sequence ID" value="NZ_JACHVY010000005.1"/>
</dbReference>
<dbReference type="InterPro" id="IPR036514">
    <property type="entry name" value="SGNH_hydro_sf"/>
</dbReference>
<organism evidence="2 3">
    <name type="scientific">Kineococcus radiotolerans</name>
    <dbReference type="NCBI Taxonomy" id="131568"/>
    <lineage>
        <taxon>Bacteria</taxon>
        <taxon>Bacillati</taxon>
        <taxon>Actinomycetota</taxon>
        <taxon>Actinomycetes</taxon>
        <taxon>Kineosporiales</taxon>
        <taxon>Kineosporiaceae</taxon>
        <taxon>Kineococcus</taxon>
    </lineage>
</organism>
<dbReference type="EMBL" id="JACHVY010000005">
    <property type="protein sequence ID" value="MBB2903171.1"/>
    <property type="molecule type" value="Genomic_DNA"/>
</dbReference>
<dbReference type="Proteomes" id="UP000533269">
    <property type="component" value="Unassembled WGS sequence"/>
</dbReference>
<name>A0A7W4TQC4_KINRA</name>
<dbReference type="InterPro" id="IPR013830">
    <property type="entry name" value="SGNH_hydro"/>
</dbReference>
<evidence type="ECO:0000313" key="2">
    <source>
        <dbReference type="EMBL" id="MBB2903171.1"/>
    </source>
</evidence>
<dbReference type="PANTHER" id="PTHR30383">
    <property type="entry name" value="THIOESTERASE 1/PROTEASE 1/LYSOPHOSPHOLIPASE L1"/>
    <property type="match status" value="1"/>
</dbReference>
<sequence>MTSQTPDVRICFVGDSFVAGAGDPQHLGWAGRLAAHSHTKGQPLTSYNLGVRRDTSSDVLTRWHTECTPRLPAGCRAGVVLSFGVNDTTLEGGTLRTAPDVSAANLHILLTQARSTAWPVLVAGPPAVDDEKQNERTAVVDVLFAQVCAQHQVPYVSVLPALRAHPLWRRQVREGDGAHPDDEGYQALTALLLPAWQTWYTTVRSGSSHP</sequence>
<feature type="domain" description="SGNH hydrolase-type esterase" evidence="1">
    <location>
        <begin position="12"/>
        <end position="187"/>
    </location>
</feature>
<dbReference type="Gene3D" id="3.40.50.1110">
    <property type="entry name" value="SGNH hydrolase"/>
    <property type="match status" value="1"/>
</dbReference>